<evidence type="ECO:0000259" key="1">
    <source>
        <dbReference type="Pfam" id="PF01863"/>
    </source>
</evidence>
<dbReference type="EMBL" id="CP006943">
    <property type="protein sequence ID" value="AHG75575.1"/>
    <property type="molecule type" value="Genomic_DNA"/>
</dbReference>
<gene>
    <name evidence="2" type="ORF">X808_10520</name>
</gene>
<dbReference type="InterPro" id="IPR053136">
    <property type="entry name" value="UTP_pyrophosphatase-like"/>
</dbReference>
<sequence length="241" mass="28322">MAANSIQEWLAIPYGESHLTVGIIPQAHLKQVRLTMQPNGEIIAKVPPQAVKNELIFAISKQTQWIAKQQRYFSQLPKSRERHYISGESHRYLGRQYQLKVYETPDLPNQVKLFRGYLEIYVQQKTTENVKKCLHQWYRQRAKQIFQERLSHLLPQALWTTAQPEIRLRTMQKRWGSCSVKGRLLLNPLLVQAPKACIDYVILHELCHLAEHNHSDRFYRLMTAVMPSWEAVKEQLEKIGE</sequence>
<dbReference type="HOGENOM" id="CLU_065947_1_1_6"/>
<dbReference type="OrthoDB" id="9811177at2"/>
<dbReference type="KEGG" id="mvi:X808_10520"/>
<dbReference type="RefSeq" id="WP_025217294.1">
    <property type="nucleotide sequence ID" value="NZ_CP006943.1"/>
</dbReference>
<dbReference type="AlphaFoldDB" id="W0QCJ7"/>
<feature type="domain" description="YgjP-like metallopeptidase" evidence="1">
    <location>
        <begin position="30"/>
        <end position="238"/>
    </location>
</feature>
<dbReference type="STRING" id="1433287.X808_10520"/>
<accession>W0QCJ7</accession>
<organism evidence="2 3">
    <name type="scientific">Mannheimia varigena USDA-ARS-USMARC-1296</name>
    <dbReference type="NCBI Taxonomy" id="1433287"/>
    <lineage>
        <taxon>Bacteria</taxon>
        <taxon>Pseudomonadati</taxon>
        <taxon>Pseudomonadota</taxon>
        <taxon>Gammaproteobacteria</taxon>
        <taxon>Pasteurellales</taxon>
        <taxon>Pasteurellaceae</taxon>
        <taxon>Mannheimia</taxon>
    </lineage>
</organism>
<dbReference type="PANTHER" id="PTHR30399">
    <property type="entry name" value="UNCHARACTERIZED PROTEIN YGJP"/>
    <property type="match status" value="1"/>
</dbReference>
<protein>
    <recommendedName>
        <fullName evidence="1">YgjP-like metallopeptidase domain-containing protein</fullName>
    </recommendedName>
</protein>
<evidence type="ECO:0000313" key="3">
    <source>
        <dbReference type="Proteomes" id="UP000066995"/>
    </source>
</evidence>
<dbReference type="PANTHER" id="PTHR30399:SF1">
    <property type="entry name" value="UTP PYROPHOSPHATASE"/>
    <property type="match status" value="1"/>
</dbReference>
<dbReference type="PATRIC" id="fig|1433287.3.peg.1049"/>
<dbReference type="InterPro" id="IPR002725">
    <property type="entry name" value="YgjP-like_metallopeptidase"/>
</dbReference>
<evidence type="ECO:0000313" key="2">
    <source>
        <dbReference type="EMBL" id="AHG75575.1"/>
    </source>
</evidence>
<dbReference type="eggNOG" id="COG1451">
    <property type="taxonomic scope" value="Bacteria"/>
</dbReference>
<dbReference type="Pfam" id="PF01863">
    <property type="entry name" value="YgjP-like"/>
    <property type="match status" value="1"/>
</dbReference>
<reference evidence="2 3" key="1">
    <citation type="submission" date="2013-12" db="EMBL/GenBank/DDBJ databases">
        <title>Annotation of the Mannheimia varigena USDA-ARS-USMARC-1296 complete genome.</title>
        <authorList>
            <person name="Harhay G.P."/>
            <person name="Clawson M.L."/>
            <person name="Murray R.W."/>
            <person name="Lubbers B.V."/>
            <person name="Heaton M.P."/>
            <person name="Chitko-Mckown C.G."/>
            <person name="Harhay D.M."/>
            <person name="Smith T.P.L."/>
        </authorList>
    </citation>
    <scope>NUCLEOTIDE SEQUENCE [LARGE SCALE GENOMIC DNA]</scope>
    <source>
        <strain evidence="2 3">USDA-ARS-USMARC-1296</strain>
    </source>
</reference>
<name>W0QCJ7_9PAST</name>
<proteinExistence type="predicted"/>
<keyword evidence="3" id="KW-1185">Reference proteome</keyword>
<dbReference type="Proteomes" id="UP000066995">
    <property type="component" value="Chromosome"/>
</dbReference>
<dbReference type="Gene3D" id="3.30.2010.10">
    <property type="entry name" value="Metalloproteases ('zincins'), catalytic domain"/>
    <property type="match status" value="1"/>
</dbReference>
<dbReference type="CDD" id="cd07344">
    <property type="entry name" value="M48_yhfN_like"/>
    <property type="match status" value="1"/>
</dbReference>